<reference evidence="1 2" key="1">
    <citation type="submission" date="2018-05" db="EMBL/GenBank/DDBJ databases">
        <title>Streptomyces venezuelae.</title>
        <authorList>
            <person name="Kim W."/>
            <person name="Lee N."/>
            <person name="Cho B.-K."/>
        </authorList>
    </citation>
    <scope>NUCLEOTIDE SEQUENCE [LARGE SCALE GENOMIC DNA]</scope>
    <source>
        <strain evidence="1 2">ATCC 15068</strain>
    </source>
</reference>
<protein>
    <submittedName>
        <fullName evidence="1">Uncharacterized protein</fullName>
    </submittedName>
</protein>
<sequence>MAHELLDTVRTVLATAGYGPDSGLHLHEHAYGVIVTWPAGHLVQTTIRAHATDTNPAALVELSHGPAAVATALGTVLRQAGLSAVPHPDGFVLTTRPIVNTARPQARRSTASVGKS</sequence>
<organism evidence="1 2">
    <name type="scientific">Streptomyces venezuelae</name>
    <dbReference type="NCBI Taxonomy" id="54571"/>
    <lineage>
        <taxon>Bacteria</taxon>
        <taxon>Bacillati</taxon>
        <taxon>Actinomycetota</taxon>
        <taxon>Actinomycetes</taxon>
        <taxon>Kitasatosporales</taxon>
        <taxon>Streptomycetaceae</taxon>
        <taxon>Streptomyces</taxon>
    </lineage>
</organism>
<dbReference type="AlphaFoldDB" id="A0A5P2B3G7"/>
<evidence type="ECO:0000313" key="1">
    <source>
        <dbReference type="EMBL" id="QES24288.1"/>
    </source>
</evidence>
<evidence type="ECO:0000313" key="2">
    <source>
        <dbReference type="Proteomes" id="UP000324106"/>
    </source>
</evidence>
<dbReference type="RefSeq" id="WP_150273882.1">
    <property type="nucleotide sequence ID" value="NZ_CP029194.1"/>
</dbReference>
<proteinExistence type="predicted"/>
<gene>
    <name evidence="1" type="ORF">DEJ46_38705</name>
</gene>
<name>A0A5P2B3G7_STRVZ</name>
<dbReference type="Proteomes" id="UP000324106">
    <property type="component" value="Chromosome"/>
</dbReference>
<accession>A0A5P2B3G7</accession>
<dbReference type="EMBL" id="CP029194">
    <property type="protein sequence ID" value="QES24288.1"/>
    <property type="molecule type" value="Genomic_DNA"/>
</dbReference>